<evidence type="ECO:0000256" key="6">
    <source>
        <dbReference type="ARBA" id="ARBA00022777"/>
    </source>
</evidence>
<keyword evidence="5" id="KW-0547">Nucleotide-binding</keyword>
<dbReference type="EMBL" id="SUMC01000146">
    <property type="protein sequence ID" value="TJZ97412.1"/>
    <property type="molecule type" value="Genomic_DNA"/>
</dbReference>
<evidence type="ECO:0000313" key="14">
    <source>
        <dbReference type="Proteomes" id="UP000305778"/>
    </source>
</evidence>
<dbReference type="GO" id="GO:0046983">
    <property type="term" value="F:protein dimerization activity"/>
    <property type="evidence" value="ECO:0007669"/>
    <property type="project" value="InterPro"/>
</dbReference>
<dbReference type="Gene3D" id="3.30.565.10">
    <property type="entry name" value="Histidine kinase-like ATPase, C-terminal domain"/>
    <property type="match status" value="1"/>
</dbReference>
<evidence type="ECO:0000256" key="7">
    <source>
        <dbReference type="ARBA" id="ARBA00022840"/>
    </source>
</evidence>
<dbReference type="PANTHER" id="PTHR24421">
    <property type="entry name" value="NITRATE/NITRITE SENSOR PROTEIN NARX-RELATED"/>
    <property type="match status" value="1"/>
</dbReference>
<dbReference type="Pfam" id="PF02518">
    <property type="entry name" value="HATPase_c"/>
    <property type="match status" value="1"/>
</dbReference>
<keyword evidence="10" id="KW-0472">Membrane</keyword>
<evidence type="ECO:0000256" key="2">
    <source>
        <dbReference type="ARBA" id="ARBA00012438"/>
    </source>
</evidence>
<keyword evidence="6 13" id="KW-0418">Kinase</keyword>
<evidence type="ECO:0000256" key="5">
    <source>
        <dbReference type="ARBA" id="ARBA00022741"/>
    </source>
</evidence>
<reference evidence="13 14" key="1">
    <citation type="submission" date="2019-04" db="EMBL/GenBank/DDBJ databases">
        <title>Streptomyces oryziradicis sp. nov., a novel actinomycete isolated from rhizosphere soil of rice (Oryza sativa L.).</title>
        <authorList>
            <person name="Li C."/>
        </authorList>
    </citation>
    <scope>NUCLEOTIDE SEQUENCE [LARGE SCALE GENOMIC DNA]</scope>
    <source>
        <strain evidence="13 14">NEAU-C40</strain>
    </source>
</reference>
<keyword evidence="10" id="KW-0812">Transmembrane</keyword>
<feature type="domain" description="Histidine kinase/HSP90-like ATPase" evidence="11">
    <location>
        <begin position="267"/>
        <end position="357"/>
    </location>
</feature>
<evidence type="ECO:0000256" key="9">
    <source>
        <dbReference type="SAM" id="MobiDB-lite"/>
    </source>
</evidence>
<dbReference type="Gene3D" id="1.20.5.1930">
    <property type="match status" value="1"/>
</dbReference>
<keyword evidence="7" id="KW-0067">ATP-binding</keyword>
<evidence type="ECO:0000313" key="13">
    <source>
        <dbReference type="EMBL" id="TJZ97412.1"/>
    </source>
</evidence>
<dbReference type="OrthoDB" id="227596at2"/>
<evidence type="ECO:0000259" key="12">
    <source>
        <dbReference type="Pfam" id="PF07730"/>
    </source>
</evidence>
<evidence type="ECO:0000256" key="4">
    <source>
        <dbReference type="ARBA" id="ARBA00022679"/>
    </source>
</evidence>
<dbReference type="AlphaFoldDB" id="A0A4U0RQ72"/>
<keyword evidence="3" id="KW-0597">Phosphoprotein</keyword>
<protein>
    <recommendedName>
        <fullName evidence="2">histidine kinase</fullName>
        <ecNumber evidence="2">2.7.13.3</ecNumber>
    </recommendedName>
</protein>
<keyword evidence="14" id="KW-1185">Reference proteome</keyword>
<keyword evidence="10" id="KW-1133">Transmembrane helix</keyword>
<feature type="transmembrane region" description="Helical" evidence="10">
    <location>
        <begin position="92"/>
        <end position="109"/>
    </location>
</feature>
<evidence type="ECO:0000256" key="10">
    <source>
        <dbReference type="SAM" id="Phobius"/>
    </source>
</evidence>
<proteinExistence type="predicted"/>
<feature type="transmembrane region" description="Helical" evidence="10">
    <location>
        <begin position="20"/>
        <end position="36"/>
    </location>
</feature>
<dbReference type="InterPro" id="IPR011712">
    <property type="entry name" value="Sig_transdc_His_kin_sub3_dim/P"/>
</dbReference>
<dbReference type="InterPro" id="IPR003594">
    <property type="entry name" value="HATPase_dom"/>
</dbReference>
<evidence type="ECO:0000256" key="3">
    <source>
        <dbReference type="ARBA" id="ARBA00022553"/>
    </source>
</evidence>
<evidence type="ECO:0000256" key="8">
    <source>
        <dbReference type="ARBA" id="ARBA00023012"/>
    </source>
</evidence>
<name>A0A4U0RQ72_9ACTN</name>
<dbReference type="Pfam" id="PF07730">
    <property type="entry name" value="HisKA_3"/>
    <property type="match status" value="1"/>
</dbReference>
<dbReference type="SUPFAM" id="SSF55874">
    <property type="entry name" value="ATPase domain of HSP90 chaperone/DNA topoisomerase II/histidine kinase"/>
    <property type="match status" value="1"/>
</dbReference>
<keyword evidence="8" id="KW-0902">Two-component regulatory system</keyword>
<dbReference type="InterPro" id="IPR050482">
    <property type="entry name" value="Sensor_HK_TwoCompSys"/>
</dbReference>
<sequence>MFAAVLAVTAYRIAAAGEGWLFDCGVGMLMCAAALLRERDRTAATAVGLAVAAAAALTSKLGHLTGEPGVATSLALMVLGGSAVRTLPPRRAAVIAGAGLAVMALGWLTTTPRPAAHPAPVQFGVLGWIAAIGVGLALRFLDFRRQAAAEMVRRDERLALARELHDVVAHHISGIVVQTQAARIVRRKQPASEALDDALADIERSGTDALDAMSRVVALLRDADDGAATTSGPEQLTELVRRFEVHGPAVHLQMPTGHGPWPPEVTTTVYRVVQESLTNIARHARHARSAAVTITQDQEDITVEITDDAPHSPVRHSPRGGYGLVGMRERVEALGGTLGAGPRPSAGWSVHASLPVPAGDRR</sequence>
<comment type="caution">
    <text evidence="13">The sequence shown here is derived from an EMBL/GenBank/DDBJ whole genome shotgun (WGS) entry which is preliminary data.</text>
</comment>
<dbReference type="GO" id="GO:0000155">
    <property type="term" value="F:phosphorelay sensor kinase activity"/>
    <property type="evidence" value="ECO:0007669"/>
    <property type="project" value="InterPro"/>
</dbReference>
<dbReference type="GO" id="GO:0005524">
    <property type="term" value="F:ATP binding"/>
    <property type="evidence" value="ECO:0007669"/>
    <property type="project" value="UniProtKB-KW"/>
</dbReference>
<dbReference type="EC" id="2.7.13.3" evidence="2"/>
<feature type="transmembrane region" description="Helical" evidence="10">
    <location>
        <begin position="121"/>
        <end position="141"/>
    </location>
</feature>
<dbReference type="Proteomes" id="UP000305778">
    <property type="component" value="Unassembled WGS sequence"/>
</dbReference>
<accession>A0A4U0RQ72</accession>
<dbReference type="PANTHER" id="PTHR24421:SF10">
    <property type="entry name" value="NITRATE_NITRITE SENSOR PROTEIN NARQ"/>
    <property type="match status" value="1"/>
</dbReference>
<comment type="catalytic activity">
    <reaction evidence="1">
        <text>ATP + protein L-histidine = ADP + protein N-phospho-L-histidine.</text>
        <dbReference type="EC" id="2.7.13.3"/>
    </reaction>
</comment>
<dbReference type="CDD" id="cd16917">
    <property type="entry name" value="HATPase_UhpB-NarQ-NarX-like"/>
    <property type="match status" value="1"/>
</dbReference>
<feature type="domain" description="Signal transduction histidine kinase subgroup 3 dimerisation and phosphoacceptor" evidence="12">
    <location>
        <begin position="156"/>
        <end position="224"/>
    </location>
</feature>
<keyword evidence="4" id="KW-0808">Transferase</keyword>
<gene>
    <name evidence="13" type="ORF">FCI23_49850</name>
</gene>
<organism evidence="13 14">
    <name type="scientific">Actinacidiphila oryziradicis</name>
    <dbReference type="NCBI Taxonomy" id="2571141"/>
    <lineage>
        <taxon>Bacteria</taxon>
        <taxon>Bacillati</taxon>
        <taxon>Actinomycetota</taxon>
        <taxon>Actinomycetes</taxon>
        <taxon>Kitasatosporales</taxon>
        <taxon>Streptomycetaceae</taxon>
        <taxon>Actinacidiphila</taxon>
    </lineage>
</organism>
<evidence type="ECO:0000256" key="1">
    <source>
        <dbReference type="ARBA" id="ARBA00000085"/>
    </source>
</evidence>
<feature type="region of interest" description="Disordered" evidence="9">
    <location>
        <begin position="336"/>
        <end position="362"/>
    </location>
</feature>
<dbReference type="GO" id="GO:0016020">
    <property type="term" value="C:membrane"/>
    <property type="evidence" value="ECO:0007669"/>
    <property type="project" value="InterPro"/>
</dbReference>
<evidence type="ECO:0000259" key="11">
    <source>
        <dbReference type="Pfam" id="PF02518"/>
    </source>
</evidence>
<dbReference type="InterPro" id="IPR036890">
    <property type="entry name" value="HATPase_C_sf"/>
</dbReference>